<dbReference type="PANTHER" id="PTHR33452">
    <property type="entry name" value="OXIDOREDUCTASE CATD-RELATED"/>
    <property type="match status" value="1"/>
</dbReference>
<comment type="caution">
    <text evidence="8">The sequence shown here is derived from an EMBL/GenBank/DDBJ whole genome shotgun (WGS) entry which is preliminary data.</text>
</comment>
<reference evidence="8 9" key="1">
    <citation type="submission" date="2018-07" db="EMBL/GenBank/DDBJ databases">
        <title>Venubactetium sediminum gen. nov., sp. nov., isolated from a marine solar saltern.</title>
        <authorList>
            <person name="Wang S."/>
        </authorList>
    </citation>
    <scope>NUCLEOTIDE SEQUENCE [LARGE SCALE GENOMIC DNA]</scope>
    <source>
        <strain evidence="8 9">WD2A32</strain>
    </source>
</reference>
<dbReference type="InterPro" id="IPR032808">
    <property type="entry name" value="DoxX"/>
</dbReference>
<dbReference type="EMBL" id="QPMH01000002">
    <property type="protein sequence ID" value="RDD63596.1"/>
    <property type="molecule type" value="Genomic_DNA"/>
</dbReference>
<keyword evidence="9" id="KW-1185">Reference proteome</keyword>
<evidence type="ECO:0000256" key="5">
    <source>
        <dbReference type="ARBA" id="ARBA00022989"/>
    </source>
</evidence>
<evidence type="ECO:0000256" key="1">
    <source>
        <dbReference type="ARBA" id="ARBA00004651"/>
    </source>
</evidence>
<evidence type="ECO:0000256" key="6">
    <source>
        <dbReference type="ARBA" id="ARBA00023136"/>
    </source>
</evidence>
<evidence type="ECO:0000256" key="7">
    <source>
        <dbReference type="SAM" id="Phobius"/>
    </source>
</evidence>
<keyword evidence="3" id="KW-1003">Cell membrane</keyword>
<comment type="subcellular location">
    <subcellularLocation>
        <location evidence="1">Cell membrane</location>
        <topology evidence="1">Multi-pass membrane protein</topology>
    </subcellularLocation>
</comment>
<evidence type="ECO:0000313" key="9">
    <source>
        <dbReference type="Proteomes" id="UP000253941"/>
    </source>
</evidence>
<organism evidence="8 9">
    <name type="scientific">Ferruginivarius sediminum</name>
    <dbReference type="NCBI Taxonomy" id="2661937"/>
    <lineage>
        <taxon>Bacteria</taxon>
        <taxon>Pseudomonadati</taxon>
        <taxon>Pseudomonadota</taxon>
        <taxon>Alphaproteobacteria</taxon>
        <taxon>Rhodospirillales</taxon>
        <taxon>Rhodospirillaceae</taxon>
        <taxon>Ferruginivarius</taxon>
    </lineage>
</organism>
<evidence type="ECO:0000256" key="4">
    <source>
        <dbReference type="ARBA" id="ARBA00022692"/>
    </source>
</evidence>
<dbReference type="RefSeq" id="WP_114580853.1">
    <property type="nucleotide sequence ID" value="NZ_QPMH01000002.1"/>
</dbReference>
<dbReference type="Proteomes" id="UP000253941">
    <property type="component" value="Unassembled WGS sequence"/>
</dbReference>
<name>A0A369TL20_9PROT</name>
<dbReference type="InterPro" id="IPR051907">
    <property type="entry name" value="DoxX-like_oxidoreductase"/>
</dbReference>
<feature type="transmembrane region" description="Helical" evidence="7">
    <location>
        <begin position="20"/>
        <end position="41"/>
    </location>
</feature>
<evidence type="ECO:0000256" key="3">
    <source>
        <dbReference type="ARBA" id="ARBA00022475"/>
    </source>
</evidence>
<dbReference type="PANTHER" id="PTHR33452:SF1">
    <property type="entry name" value="INNER MEMBRANE PROTEIN YPHA-RELATED"/>
    <property type="match status" value="1"/>
</dbReference>
<feature type="transmembrane region" description="Helical" evidence="7">
    <location>
        <begin position="62"/>
        <end position="85"/>
    </location>
</feature>
<proteinExistence type="inferred from homology"/>
<sequence>MNNRAADYGALTLRVALGVMYLAHAGLKIFTFSLAGTAAFFEAHGFPGWSVYPVVTAEVVGGLMLILGVLAPWVAMSLVPILLAAATVHLPNGWVFSNEGGGWEYPIFLAVASLVQWLIGSGAHALKPTLSSAGSRSPA</sequence>
<dbReference type="GO" id="GO:0005886">
    <property type="term" value="C:plasma membrane"/>
    <property type="evidence" value="ECO:0007669"/>
    <property type="project" value="UniProtKB-SubCell"/>
</dbReference>
<comment type="similarity">
    <text evidence="2">Belongs to the DoxX family.</text>
</comment>
<keyword evidence="4 7" id="KW-0812">Transmembrane</keyword>
<dbReference type="AlphaFoldDB" id="A0A369TL20"/>
<keyword evidence="5 7" id="KW-1133">Transmembrane helix</keyword>
<evidence type="ECO:0000256" key="2">
    <source>
        <dbReference type="ARBA" id="ARBA00006679"/>
    </source>
</evidence>
<protein>
    <submittedName>
        <fullName evidence="8">DoxX family protein</fullName>
    </submittedName>
</protein>
<accession>A0A369TL20</accession>
<dbReference type="Pfam" id="PF07681">
    <property type="entry name" value="DoxX"/>
    <property type="match status" value="1"/>
</dbReference>
<gene>
    <name evidence="8" type="ORF">DRB17_03360</name>
</gene>
<keyword evidence="6 7" id="KW-0472">Membrane</keyword>
<evidence type="ECO:0000313" key="8">
    <source>
        <dbReference type="EMBL" id="RDD63596.1"/>
    </source>
</evidence>